<gene>
    <name evidence="1" type="ORF">J437_LFUL017812</name>
</gene>
<accession>A0A8K0PAV8</accession>
<name>A0A8K0PAV8_LADFU</name>
<protein>
    <submittedName>
        <fullName evidence="1">Uncharacterized protein</fullName>
    </submittedName>
</protein>
<comment type="caution">
    <text evidence="1">The sequence shown here is derived from an EMBL/GenBank/DDBJ whole genome shotgun (WGS) entry which is preliminary data.</text>
</comment>
<sequence length="81" mass="9465">MDEMSVASLIAFYTNKVIDVIVKSSICKTCSHWEKKQETEKYYQWLMKHGSKCLANIKGVQERWNSTVFGRCPRGQKIFMV</sequence>
<evidence type="ECO:0000313" key="1">
    <source>
        <dbReference type="EMBL" id="KAG8238248.1"/>
    </source>
</evidence>
<reference evidence="1" key="1">
    <citation type="submission" date="2013-04" db="EMBL/GenBank/DDBJ databases">
        <authorList>
            <person name="Qu J."/>
            <person name="Murali S.C."/>
            <person name="Bandaranaike D."/>
            <person name="Bellair M."/>
            <person name="Blankenburg K."/>
            <person name="Chao H."/>
            <person name="Dinh H."/>
            <person name="Doddapaneni H."/>
            <person name="Downs B."/>
            <person name="Dugan-Rocha S."/>
            <person name="Elkadiri S."/>
            <person name="Gnanaolivu R.D."/>
            <person name="Hernandez B."/>
            <person name="Javaid M."/>
            <person name="Jayaseelan J.C."/>
            <person name="Lee S."/>
            <person name="Li M."/>
            <person name="Ming W."/>
            <person name="Munidasa M."/>
            <person name="Muniz J."/>
            <person name="Nguyen L."/>
            <person name="Ongeri F."/>
            <person name="Osuji N."/>
            <person name="Pu L.-L."/>
            <person name="Puazo M."/>
            <person name="Qu C."/>
            <person name="Quiroz J."/>
            <person name="Raj R."/>
            <person name="Weissenberger G."/>
            <person name="Xin Y."/>
            <person name="Zou X."/>
            <person name="Han Y."/>
            <person name="Richards S."/>
            <person name="Worley K."/>
            <person name="Muzny D."/>
            <person name="Gibbs R."/>
        </authorList>
    </citation>
    <scope>NUCLEOTIDE SEQUENCE</scope>
    <source>
        <strain evidence="1">Sampled in the wild</strain>
    </source>
</reference>
<dbReference type="Proteomes" id="UP000792457">
    <property type="component" value="Unassembled WGS sequence"/>
</dbReference>
<organism evidence="1 2">
    <name type="scientific">Ladona fulva</name>
    <name type="common">Scarce chaser dragonfly</name>
    <name type="synonym">Libellula fulva</name>
    <dbReference type="NCBI Taxonomy" id="123851"/>
    <lineage>
        <taxon>Eukaryota</taxon>
        <taxon>Metazoa</taxon>
        <taxon>Ecdysozoa</taxon>
        <taxon>Arthropoda</taxon>
        <taxon>Hexapoda</taxon>
        <taxon>Insecta</taxon>
        <taxon>Pterygota</taxon>
        <taxon>Palaeoptera</taxon>
        <taxon>Odonata</taxon>
        <taxon>Epiprocta</taxon>
        <taxon>Anisoptera</taxon>
        <taxon>Libelluloidea</taxon>
        <taxon>Libellulidae</taxon>
        <taxon>Ladona</taxon>
    </lineage>
</organism>
<reference evidence="1" key="2">
    <citation type="submission" date="2017-10" db="EMBL/GenBank/DDBJ databases">
        <title>Ladona fulva Genome sequencing and assembly.</title>
        <authorList>
            <person name="Murali S."/>
            <person name="Richards S."/>
            <person name="Bandaranaike D."/>
            <person name="Bellair M."/>
            <person name="Blankenburg K."/>
            <person name="Chao H."/>
            <person name="Dinh H."/>
            <person name="Doddapaneni H."/>
            <person name="Dugan-Rocha S."/>
            <person name="Elkadiri S."/>
            <person name="Gnanaolivu R."/>
            <person name="Hernandez B."/>
            <person name="Skinner E."/>
            <person name="Javaid M."/>
            <person name="Lee S."/>
            <person name="Li M."/>
            <person name="Ming W."/>
            <person name="Munidasa M."/>
            <person name="Muniz J."/>
            <person name="Nguyen L."/>
            <person name="Hughes D."/>
            <person name="Osuji N."/>
            <person name="Pu L.-L."/>
            <person name="Puazo M."/>
            <person name="Qu C."/>
            <person name="Quiroz J."/>
            <person name="Raj R."/>
            <person name="Weissenberger G."/>
            <person name="Xin Y."/>
            <person name="Zou X."/>
            <person name="Han Y."/>
            <person name="Worley K."/>
            <person name="Muzny D."/>
            <person name="Gibbs R."/>
        </authorList>
    </citation>
    <scope>NUCLEOTIDE SEQUENCE</scope>
    <source>
        <strain evidence="1">Sampled in the wild</strain>
    </source>
</reference>
<dbReference type="EMBL" id="KZ309313">
    <property type="protein sequence ID" value="KAG8238248.1"/>
    <property type="molecule type" value="Genomic_DNA"/>
</dbReference>
<dbReference type="AlphaFoldDB" id="A0A8K0PAV8"/>
<keyword evidence="2" id="KW-1185">Reference proteome</keyword>
<proteinExistence type="predicted"/>
<evidence type="ECO:0000313" key="2">
    <source>
        <dbReference type="Proteomes" id="UP000792457"/>
    </source>
</evidence>